<comment type="caution">
    <text evidence="2">The sequence shown here is derived from an EMBL/GenBank/DDBJ whole genome shotgun (WGS) entry which is preliminary data.</text>
</comment>
<dbReference type="AlphaFoldDB" id="X1VZG4"/>
<keyword evidence="1" id="KW-0472">Membrane</keyword>
<name>X1VZG4_9ZZZZ</name>
<accession>X1VZG4</accession>
<reference evidence="2" key="1">
    <citation type="journal article" date="2014" name="Front. Microbiol.">
        <title>High frequency of phylogenetically diverse reductive dehalogenase-homologous genes in deep subseafloor sedimentary metagenomes.</title>
        <authorList>
            <person name="Kawai M."/>
            <person name="Futagami T."/>
            <person name="Toyoda A."/>
            <person name="Takaki Y."/>
            <person name="Nishi S."/>
            <person name="Hori S."/>
            <person name="Arai W."/>
            <person name="Tsubouchi T."/>
            <person name="Morono Y."/>
            <person name="Uchiyama I."/>
            <person name="Ito T."/>
            <person name="Fujiyama A."/>
            <person name="Inagaki F."/>
            <person name="Takami H."/>
        </authorList>
    </citation>
    <scope>NUCLEOTIDE SEQUENCE</scope>
    <source>
        <strain evidence="2">Expedition CK06-06</strain>
    </source>
</reference>
<feature type="non-terminal residue" evidence="2">
    <location>
        <position position="40"/>
    </location>
</feature>
<proteinExistence type="predicted"/>
<sequence>RILESKRERFIAATLISIAIPCAALQAMIIGLVGEQGGQY</sequence>
<protein>
    <submittedName>
        <fullName evidence="2">Uncharacterized protein</fullName>
    </submittedName>
</protein>
<evidence type="ECO:0000256" key="1">
    <source>
        <dbReference type="SAM" id="Phobius"/>
    </source>
</evidence>
<feature type="non-terminal residue" evidence="2">
    <location>
        <position position="1"/>
    </location>
</feature>
<evidence type="ECO:0000313" key="2">
    <source>
        <dbReference type="EMBL" id="GAJ18410.1"/>
    </source>
</evidence>
<organism evidence="2">
    <name type="scientific">marine sediment metagenome</name>
    <dbReference type="NCBI Taxonomy" id="412755"/>
    <lineage>
        <taxon>unclassified sequences</taxon>
        <taxon>metagenomes</taxon>
        <taxon>ecological metagenomes</taxon>
    </lineage>
</organism>
<gene>
    <name evidence="2" type="ORF">S12H4_63455</name>
</gene>
<dbReference type="EMBL" id="BARW01043202">
    <property type="protein sequence ID" value="GAJ18410.1"/>
    <property type="molecule type" value="Genomic_DNA"/>
</dbReference>
<keyword evidence="1" id="KW-0812">Transmembrane</keyword>
<feature type="transmembrane region" description="Helical" evidence="1">
    <location>
        <begin position="12"/>
        <end position="34"/>
    </location>
</feature>
<keyword evidence="1" id="KW-1133">Transmembrane helix</keyword>